<dbReference type="Gene3D" id="2.30.38.10">
    <property type="entry name" value="Luciferase, Domain 3"/>
    <property type="match status" value="1"/>
</dbReference>
<evidence type="ECO:0000259" key="6">
    <source>
        <dbReference type="Pfam" id="PF13193"/>
    </source>
</evidence>
<dbReference type="PANTHER" id="PTHR24096:SF149">
    <property type="entry name" value="AMP-BINDING DOMAIN-CONTAINING PROTEIN-RELATED"/>
    <property type="match status" value="1"/>
</dbReference>
<dbReference type="Pfam" id="PF13193">
    <property type="entry name" value="AMP-binding_C"/>
    <property type="match status" value="1"/>
</dbReference>
<dbReference type="InterPro" id="IPR020845">
    <property type="entry name" value="AMP-binding_CS"/>
</dbReference>
<dbReference type="InterPro" id="IPR025110">
    <property type="entry name" value="AMP-bd_C"/>
</dbReference>
<dbReference type="Gene3D" id="3.30.300.30">
    <property type="match status" value="1"/>
</dbReference>
<feature type="domain" description="AMP-binding enzyme C-terminal" evidence="6">
    <location>
        <begin position="452"/>
        <end position="528"/>
    </location>
</feature>
<dbReference type="Gene3D" id="3.40.50.980">
    <property type="match status" value="2"/>
</dbReference>
<dbReference type="RefSeq" id="XP_028150575.1">
    <property type="nucleotide sequence ID" value="XM_028294774.1"/>
</dbReference>
<dbReference type="Pfam" id="PF00501">
    <property type="entry name" value="AMP-binding"/>
    <property type="match status" value="1"/>
</dbReference>
<proteinExistence type="inferred from homology"/>
<accession>A0A6P7H3I2</accession>
<dbReference type="FunFam" id="3.30.300.30:FF:000007">
    <property type="entry name" value="4-coumarate--CoA ligase 2"/>
    <property type="match status" value="1"/>
</dbReference>
<gene>
    <name evidence="7" type="primary">LOC114343931</name>
</gene>
<dbReference type="InterPro" id="IPR045851">
    <property type="entry name" value="AMP-bd_C_sf"/>
</dbReference>
<organism evidence="7">
    <name type="scientific">Diabrotica virgifera virgifera</name>
    <name type="common">western corn rootworm</name>
    <dbReference type="NCBI Taxonomy" id="50390"/>
    <lineage>
        <taxon>Eukaryota</taxon>
        <taxon>Metazoa</taxon>
        <taxon>Ecdysozoa</taxon>
        <taxon>Arthropoda</taxon>
        <taxon>Hexapoda</taxon>
        <taxon>Insecta</taxon>
        <taxon>Pterygota</taxon>
        <taxon>Neoptera</taxon>
        <taxon>Endopterygota</taxon>
        <taxon>Coleoptera</taxon>
        <taxon>Polyphaga</taxon>
        <taxon>Cucujiformia</taxon>
        <taxon>Chrysomeloidea</taxon>
        <taxon>Chrysomelidae</taxon>
        <taxon>Galerucinae</taxon>
        <taxon>Diabroticina</taxon>
        <taxon>Diabroticites</taxon>
        <taxon>Diabrotica</taxon>
    </lineage>
</organism>
<keyword evidence="4" id="KW-0576">Peroxisome</keyword>
<dbReference type="InterPro" id="IPR000873">
    <property type="entry name" value="AMP-dep_synth/lig_dom"/>
</dbReference>
<evidence type="ECO:0000256" key="1">
    <source>
        <dbReference type="ARBA" id="ARBA00004275"/>
    </source>
</evidence>
<comment type="subcellular location">
    <subcellularLocation>
        <location evidence="1">Peroxisome</location>
    </subcellularLocation>
</comment>
<comment type="similarity">
    <text evidence="2">Belongs to the ATP-dependent AMP-binding enzyme family.</text>
</comment>
<name>A0A6P7H3I2_DIAVI</name>
<dbReference type="CDD" id="cd05911">
    <property type="entry name" value="Firefly_Luc_like"/>
    <property type="match status" value="1"/>
</dbReference>
<evidence type="ECO:0000256" key="3">
    <source>
        <dbReference type="ARBA" id="ARBA00022598"/>
    </source>
</evidence>
<keyword evidence="3 7" id="KW-0436">Ligase</keyword>
<evidence type="ECO:0000256" key="4">
    <source>
        <dbReference type="ARBA" id="ARBA00023140"/>
    </source>
</evidence>
<feature type="domain" description="AMP-dependent synthetase/ligase" evidence="5">
    <location>
        <begin position="54"/>
        <end position="400"/>
    </location>
</feature>
<dbReference type="PANTHER" id="PTHR24096">
    <property type="entry name" value="LONG-CHAIN-FATTY-ACID--COA LIGASE"/>
    <property type="match status" value="1"/>
</dbReference>
<dbReference type="GO" id="GO:0005777">
    <property type="term" value="C:peroxisome"/>
    <property type="evidence" value="ECO:0007669"/>
    <property type="project" value="UniProtKB-SubCell"/>
</dbReference>
<evidence type="ECO:0000259" key="5">
    <source>
        <dbReference type="Pfam" id="PF00501"/>
    </source>
</evidence>
<reference evidence="7" key="1">
    <citation type="submission" date="2025-08" db="UniProtKB">
        <authorList>
            <consortium name="RefSeq"/>
        </authorList>
    </citation>
    <scope>IDENTIFICATION</scope>
    <source>
        <tissue evidence="7">Whole insect</tissue>
    </source>
</reference>
<dbReference type="PROSITE" id="PS00455">
    <property type="entry name" value="AMP_BINDING"/>
    <property type="match status" value="1"/>
</dbReference>
<dbReference type="SUPFAM" id="SSF56801">
    <property type="entry name" value="Acetyl-CoA synthetase-like"/>
    <property type="match status" value="1"/>
</dbReference>
<evidence type="ECO:0000313" key="7">
    <source>
        <dbReference type="RefSeq" id="XP_028150575.1"/>
    </source>
</evidence>
<evidence type="ECO:0000256" key="2">
    <source>
        <dbReference type="ARBA" id="ARBA00006432"/>
    </source>
</evidence>
<dbReference type="AlphaFoldDB" id="A0A6P7H3I2"/>
<dbReference type="InParanoid" id="A0A6P7H3I2"/>
<protein>
    <submittedName>
        <fullName evidence="7">4-coumarate--CoA ligase 1</fullName>
    </submittedName>
</protein>
<sequence>MALESLKNIVVGPELERIIDTSLGELLLLVLKTFEDNVIQVDGETGEELPANLLLKRSIRLSKWLTSQGIKVGDNISINSENRLEFCIVPVGTLLSGATFAPLNPDYTPLELKHVLSLSKPKFIFCSNKTIDKMVSVLPEHPYIQKLILFGNEACKYQNVIRYADIVRGVESEELDDDFHSVPLDPVDSVATILCSSGTTGLPKGVMCTHDNMTAYVDISRAIMGDMVENDDPSDAMMGLIPFFHSFGFMLMFLNLLRGKCMVVLGRFKPKIFLESVVKYKVARMIVPPPVLLFLLKSPMTQNYDLSCIKEMRSGAAPMGKDMEKELKERFNVKHVSQAYGMTETTLGVLVSPHGKGKIGSCGKIVPGMMAKVIDDNGVPLPAYGEGEVCFKGPLIMKGYIGDPKSTHSTIDKDGWLHTGDVAYYDSDGYFFIVDRIKELIKYKAFQVAPAELEALLLTNSAIQDAAVIGLPNEEAGELPMAFIVKKVGKDITEREVEKFIEDNVSPQKRLRGGVIFLNEIPRNPSGKILRRVLRERAVKYTSKL</sequence>
<dbReference type="GO" id="GO:0016405">
    <property type="term" value="F:CoA-ligase activity"/>
    <property type="evidence" value="ECO:0007669"/>
    <property type="project" value="TreeGrafter"/>
</dbReference>
<dbReference type="FunCoup" id="A0A6P7H3I2">
    <property type="interactions" value="306"/>
</dbReference>